<protein>
    <recommendedName>
        <fullName evidence="5">Tetraspanin</fullName>
    </recommendedName>
</protein>
<keyword evidence="2" id="KW-0812">Transmembrane</keyword>
<evidence type="ECO:0000313" key="3">
    <source>
        <dbReference type="EMBL" id="GMH77107.1"/>
    </source>
</evidence>
<evidence type="ECO:0008006" key="5">
    <source>
        <dbReference type="Google" id="ProtNLM"/>
    </source>
</evidence>
<gene>
    <name evidence="3" type="ORF">TrST_g4100</name>
</gene>
<feature type="compositionally biased region" description="Basic residues" evidence="1">
    <location>
        <begin position="296"/>
        <end position="309"/>
    </location>
</feature>
<feature type="transmembrane region" description="Helical" evidence="2">
    <location>
        <begin position="87"/>
        <end position="106"/>
    </location>
</feature>
<organism evidence="3 4">
    <name type="scientific">Triparma strigata</name>
    <dbReference type="NCBI Taxonomy" id="1606541"/>
    <lineage>
        <taxon>Eukaryota</taxon>
        <taxon>Sar</taxon>
        <taxon>Stramenopiles</taxon>
        <taxon>Ochrophyta</taxon>
        <taxon>Bolidophyceae</taxon>
        <taxon>Parmales</taxon>
        <taxon>Triparmaceae</taxon>
        <taxon>Triparma</taxon>
    </lineage>
</organism>
<dbReference type="OrthoDB" id="206595at2759"/>
<feature type="region of interest" description="Disordered" evidence="1">
    <location>
        <begin position="288"/>
        <end position="316"/>
    </location>
</feature>
<reference evidence="4" key="1">
    <citation type="journal article" date="2023" name="Commun. Biol.">
        <title>Genome analysis of Parmales, the sister group of diatoms, reveals the evolutionary specialization of diatoms from phago-mixotrophs to photoautotrophs.</title>
        <authorList>
            <person name="Ban H."/>
            <person name="Sato S."/>
            <person name="Yoshikawa S."/>
            <person name="Yamada K."/>
            <person name="Nakamura Y."/>
            <person name="Ichinomiya M."/>
            <person name="Sato N."/>
            <person name="Blanc-Mathieu R."/>
            <person name="Endo H."/>
            <person name="Kuwata A."/>
            <person name="Ogata H."/>
        </authorList>
    </citation>
    <scope>NUCLEOTIDE SEQUENCE [LARGE SCALE GENOMIC DNA]</scope>
    <source>
        <strain evidence="4">NIES 3701</strain>
    </source>
</reference>
<dbReference type="Proteomes" id="UP001165085">
    <property type="component" value="Unassembled WGS sequence"/>
</dbReference>
<keyword evidence="2" id="KW-1133">Transmembrane helix</keyword>
<keyword evidence="4" id="KW-1185">Reference proteome</keyword>
<comment type="caution">
    <text evidence="3">The sequence shown here is derived from an EMBL/GenBank/DDBJ whole genome shotgun (WGS) entry which is preliminary data.</text>
</comment>
<dbReference type="EMBL" id="BRXY01000204">
    <property type="protein sequence ID" value="GMH77107.1"/>
    <property type="molecule type" value="Genomic_DNA"/>
</dbReference>
<accession>A0A9W7AX50</accession>
<proteinExistence type="predicted"/>
<evidence type="ECO:0000256" key="2">
    <source>
        <dbReference type="SAM" id="Phobius"/>
    </source>
</evidence>
<dbReference type="AlphaFoldDB" id="A0A9W7AX50"/>
<feature type="transmembrane region" description="Helical" evidence="2">
    <location>
        <begin position="52"/>
        <end position="75"/>
    </location>
</feature>
<evidence type="ECO:0000256" key="1">
    <source>
        <dbReference type="SAM" id="MobiDB-lite"/>
    </source>
</evidence>
<name>A0A9W7AX50_9STRA</name>
<keyword evidence="2" id="KW-0472">Membrane</keyword>
<sequence>MSRLNASIKCGLMLANVVLSMISLIVVIASGLVLSGSWDDFDAETFETLSTWALLISGILLTLTIVGCLGAINQVERKGCWSGRKLLCIYLIFVITLLILMIRLGIEGKQTLDSIEWTLDNKDKIGSSEVPFIPYDKLEKIIAPKFNTNYFNDLCTEFPNSGWFFKWVNKHCPTSMQEGTCSLENGWETCNTVNNGDCPSENACDSAMNSKAYLESGYDEDALKNCAYHECRFKTLAYVYDEMEPVQDIIKLVMYVLGAMIFLTGLLICYNPHDDVSQQLVKTGVMVETRREKKPDRRKSTRGGTHHSRMSNANRV</sequence>
<feature type="transmembrane region" description="Helical" evidence="2">
    <location>
        <begin position="252"/>
        <end position="270"/>
    </location>
</feature>
<evidence type="ECO:0000313" key="4">
    <source>
        <dbReference type="Proteomes" id="UP001165085"/>
    </source>
</evidence>
<feature type="transmembrane region" description="Helical" evidence="2">
    <location>
        <begin position="12"/>
        <end position="32"/>
    </location>
</feature>